<organism evidence="1">
    <name type="scientific">marine metagenome</name>
    <dbReference type="NCBI Taxonomy" id="408172"/>
    <lineage>
        <taxon>unclassified sequences</taxon>
        <taxon>metagenomes</taxon>
        <taxon>ecological metagenomes</taxon>
    </lineage>
</organism>
<sequence>MKIYIPPNSPFLTTDTRTKRWAVPYHPECINARIGVLLDNNRQYLQNKSILDIGSHTGIFSWAALQLGAKFTHGIDVEKRTTKRCIELFS</sequence>
<dbReference type="Pfam" id="PF06325">
    <property type="entry name" value="PrmA"/>
    <property type="match status" value="1"/>
</dbReference>
<gene>
    <name evidence="1" type="ORF">METZ01_LOCUS443415</name>
</gene>
<dbReference type="AlphaFoldDB" id="A0A382Z4Z1"/>
<protein>
    <recommendedName>
        <fullName evidence="2">Methyltransferase domain-containing protein</fullName>
    </recommendedName>
</protein>
<dbReference type="Gene3D" id="3.40.50.150">
    <property type="entry name" value="Vaccinia Virus protein VP39"/>
    <property type="match status" value="1"/>
</dbReference>
<accession>A0A382Z4Z1</accession>
<dbReference type="EMBL" id="UINC01181060">
    <property type="protein sequence ID" value="SVD90561.1"/>
    <property type="molecule type" value="Genomic_DNA"/>
</dbReference>
<feature type="non-terminal residue" evidence="1">
    <location>
        <position position="90"/>
    </location>
</feature>
<dbReference type="InterPro" id="IPR029063">
    <property type="entry name" value="SAM-dependent_MTases_sf"/>
</dbReference>
<proteinExistence type="predicted"/>
<evidence type="ECO:0008006" key="2">
    <source>
        <dbReference type="Google" id="ProtNLM"/>
    </source>
</evidence>
<name>A0A382Z4Z1_9ZZZZ</name>
<evidence type="ECO:0000313" key="1">
    <source>
        <dbReference type="EMBL" id="SVD90561.1"/>
    </source>
</evidence>
<dbReference type="SUPFAM" id="SSF53335">
    <property type="entry name" value="S-adenosyl-L-methionine-dependent methyltransferases"/>
    <property type="match status" value="1"/>
</dbReference>
<reference evidence="1" key="1">
    <citation type="submission" date="2018-05" db="EMBL/GenBank/DDBJ databases">
        <authorList>
            <person name="Lanie J.A."/>
            <person name="Ng W.-L."/>
            <person name="Kazmierczak K.M."/>
            <person name="Andrzejewski T.M."/>
            <person name="Davidsen T.M."/>
            <person name="Wayne K.J."/>
            <person name="Tettelin H."/>
            <person name="Glass J.I."/>
            <person name="Rusch D."/>
            <person name="Podicherti R."/>
            <person name="Tsui H.-C.T."/>
            <person name="Winkler M.E."/>
        </authorList>
    </citation>
    <scope>NUCLEOTIDE SEQUENCE</scope>
</reference>